<sequence length="91" mass="10775">MFNITKFHCTYGCTFHNLFFKFSSSFHLTAILKYLSKYWSFLMYMSASVAEERLIILLTGAWKFQLGIDYLDFKTLFVAFGMVVDDEYFGR</sequence>
<protein>
    <submittedName>
        <fullName evidence="1">Uncharacterized protein</fullName>
    </submittedName>
</protein>
<dbReference type="Proteomes" id="UP001055811">
    <property type="component" value="Linkage Group LG01"/>
</dbReference>
<evidence type="ECO:0000313" key="2">
    <source>
        <dbReference type="Proteomes" id="UP001055811"/>
    </source>
</evidence>
<keyword evidence="2" id="KW-1185">Reference proteome</keyword>
<accession>A0ACB9H5J3</accession>
<reference evidence="1 2" key="2">
    <citation type="journal article" date="2022" name="Mol. Ecol. Resour.">
        <title>The genomes of chicory, endive, great burdock and yacon provide insights into Asteraceae paleo-polyploidization history and plant inulin production.</title>
        <authorList>
            <person name="Fan W."/>
            <person name="Wang S."/>
            <person name="Wang H."/>
            <person name="Wang A."/>
            <person name="Jiang F."/>
            <person name="Liu H."/>
            <person name="Zhao H."/>
            <person name="Xu D."/>
            <person name="Zhang Y."/>
        </authorList>
    </citation>
    <scope>NUCLEOTIDE SEQUENCE [LARGE SCALE GENOMIC DNA]</scope>
    <source>
        <strain evidence="2">cv. Punajuju</strain>
        <tissue evidence="1">Leaves</tissue>
    </source>
</reference>
<gene>
    <name evidence="1" type="ORF">L2E82_04133</name>
</gene>
<evidence type="ECO:0000313" key="1">
    <source>
        <dbReference type="EMBL" id="KAI3790802.1"/>
    </source>
</evidence>
<dbReference type="EMBL" id="CM042009">
    <property type="protein sequence ID" value="KAI3790802.1"/>
    <property type="molecule type" value="Genomic_DNA"/>
</dbReference>
<organism evidence="1 2">
    <name type="scientific">Cichorium intybus</name>
    <name type="common">Chicory</name>
    <dbReference type="NCBI Taxonomy" id="13427"/>
    <lineage>
        <taxon>Eukaryota</taxon>
        <taxon>Viridiplantae</taxon>
        <taxon>Streptophyta</taxon>
        <taxon>Embryophyta</taxon>
        <taxon>Tracheophyta</taxon>
        <taxon>Spermatophyta</taxon>
        <taxon>Magnoliopsida</taxon>
        <taxon>eudicotyledons</taxon>
        <taxon>Gunneridae</taxon>
        <taxon>Pentapetalae</taxon>
        <taxon>asterids</taxon>
        <taxon>campanulids</taxon>
        <taxon>Asterales</taxon>
        <taxon>Asteraceae</taxon>
        <taxon>Cichorioideae</taxon>
        <taxon>Cichorieae</taxon>
        <taxon>Cichoriinae</taxon>
        <taxon>Cichorium</taxon>
    </lineage>
</organism>
<proteinExistence type="predicted"/>
<name>A0ACB9H5J3_CICIN</name>
<comment type="caution">
    <text evidence="1">The sequence shown here is derived from an EMBL/GenBank/DDBJ whole genome shotgun (WGS) entry which is preliminary data.</text>
</comment>
<reference evidence="2" key="1">
    <citation type="journal article" date="2022" name="Mol. Ecol. Resour.">
        <title>The genomes of chicory, endive, great burdock and yacon provide insights into Asteraceae palaeo-polyploidization history and plant inulin production.</title>
        <authorList>
            <person name="Fan W."/>
            <person name="Wang S."/>
            <person name="Wang H."/>
            <person name="Wang A."/>
            <person name="Jiang F."/>
            <person name="Liu H."/>
            <person name="Zhao H."/>
            <person name="Xu D."/>
            <person name="Zhang Y."/>
        </authorList>
    </citation>
    <scope>NUCLEOTIDE SEQUENCE [LARGE SCALE GENOMIC DNA]</scope>
    <source>
        <strain evidence="2">cv. Punajuju</strain>
    </source>
</reference>